<comment type="caution">
    <text evidence="2">The sequence shown here is derived from an EMBL/GenBank/DDBJ whole genome shotgun (WGS) entry which is preliminary data.</text>
</comment>
<protein>
    <submittedName>
        <fullName evidence="2">Uncharacterized protein</fullName>
    </submittedName>
</protein>
<feature type="region of interest" description="Disordered" evidence="1">
    <location>
        <begin position="269"/>
        <end position="306"/>
    </location>
</feature>
<evidence type="ECO:0000313" key="3">
    <source>
        <dbReference type="Proteomes" id="UP000297910"/>
    </source>
</evidence>
<feature type="compositionally biased region" description="Basic and acidic residues" evidence="1">
    <location>
        <begin position="439"/>
        <end position="461"/>
    </location>
</feature>
<feature type="compositionally biased region" description="Basic and acidic residues" evidence="1">
    <location>
        <begin position="399"/>
        <end position="423"/>
    </location>
</feature>
<feature type="region of interest" description="Disordered" evidence="1">
    <location>
        <begin position="318"/>
        <end position="427"/>
    </location>
</feature>
<gene>
    <name evidence="2" type="ORF">BPAE_0032g00100</name>
</gene>
<feature type="compositionally biased region" description="Basic and acidic residues" evidence="1">
    <location>
        <begin position="18"/>
        <end position="39"/>
    </location>
</feature>
<feature type="compositionally biased region" description="Basic and acidic residues" evidence="1">
    <location>
        <begin position="370"/>
        <end position="393"/>
    </location>
</feature>
<evidence type="ECO:0000313" key="2">
    <source>
        <dbReference type="EMBL" id="TGO28068.1"/>
    </source>
</evidence>
<feature type="region of interest" description="Disordered" evidence="1">
    <location>
        <begin position="1"/>
        <end position="54"/>
    </location>
</feature>
<feature type="compositionally biased region" description="Basic and acidic residues" evidence="1">
    <location>
        <begin position="332"/>
        <end position="362"/>
    </location>
</feature>
<feature type="compositionally biased region" description="Basic and acidic residues" evidence="1">
    <location>
        <begin position="521"/>
        <end position="539"/>
    </location>
</feature>
<keyword evidence="3" id="KW-1185">Reference proteome</keyword>
<feature type="compositionally biased region" description="Basic and acidic residues" evidence="1">
    <location>
        <begin position="273"/>
        <end position="306"/>
    </location>
</feature>
<accession>A0A4Z1FWK8</accession>
<reference evidence="2 3" key="1">
    <citation type="submission" date="2017-12" db="EMBL/GenBank/DDBJ databases">
        <title>Comparative genomics of Botrytis spp.</title>
        <authorList>
            <person name="Valero-Jimenez C.A."/>
            <person name="Tapia P."/>
            <person name="Veloso J."/>
            <person name="Silva-Moreno E."/>
            <person name="Staats M."/>
            <person name="Valdes J.H."/>
            <person name="Van Kan J.A.L."/>
        </authorList>
    </citation>
    <scope>NUCLEOTIDE SEQUENCE [LARGE SCALE GENOMIC DNA]</scope>
    <source>
        <strain evidence="2 3">Bp0003</strain>
    </source>
</reference>
<dbReference type="EMBL" id="PQXI01000032">
    <property type="protein sequence ID" value="TGO28068.1"/>
    <property type="molecule type" value="Genomic_DNA"/>
</dbReference>
<feature type="compositionally biased region" description="Pro residues" evidence="1">
    <location>
        <begin position="45"/>
        <end position="54"/>
    </location>
</feature>
<dbReference type="Proteomes" id="UP000297910">
    <property type="component" value="Unassembled WGS sequence"/>
</dbReference>
<proteinExistence type="predicted"/>
<feature type="region of interest" description="Disordered" evidence="1">
    <location>
        <begin position="439"/>
        <end position="551"/>
    </location>
</feature>
<feature type="region of interest" description="Disordered" evidence="1">
    <location>
        <begin position="218"/>
        <end position="257"/>
    </location>
</feature>
<name>A0A4Z1FWK8_9HELO</name>
<sequence length="551" mass="62615">MSPPTSIPPSRSTQVDKQPPRPRLENDSRRDSHDSDEGKAAPLPLLYPTPPPPPVYLLEGRKKDKFTQWILEEWDLEIQDKAKIQEIEESNGWKFTSDTAGKMYLKIQDKYTSTFIECNNFARECKKAIRSDPRADSRVDSKRKGAPAPSLSILLTPEKKTQHLKRLNTLLTSKNRHAQYWTIEDLPNEWLKIDNEALCSKEDQAVLIEKVEKKKKALEKSRPGGKVEDGKSKEGHRLPINEVRTGDGRQREGRQGPVHKFEAEGVIVTEMQRSSREKLDGRAHEGRRVPEDELEKEKLTSKNRTEIHDTKVDWRIKNTQQAPISGVGRKQIVVEKPRGNTRTEIDERSKEGRRVSGDEVAKARTAIAENFRHNGRKEIDERSKDDGKSKEGRQVLGDEIGKKKMVPGDRSRIGNPEVDERLKNTHRASINGIERERIVAEKPRAGSKVEDDGNYNEDHVLSNKKHGSTARDEVGNKKTVATERSRNGTAETNREFKDDSVLPKKRHGSAVINEAGIKRAMAVDKTRTSKVETDGRNKDNSLPLKKRHESQ</sequence>
<dbReference type="AlphaFoldDB" id="A0A4Z1FWK8"/>
<feature type="compositionally biased region" description="Basic and acidic residues" evidence="1">
    <location>
        <begin position="469"/>
        <end position="502"/>
    </location>
</feature>
<evidence type="ECO:0000256" key="1">
    <source>
        <dbReference type="SAM" id="MobiDB-lite"/>
    </source>
</evidence>
<organism evidence="2 3">
    <name type="scientific">Botrytis paeoniae</name>
    <dbReference type="NCBI Taxonomy" id="278948"/>
    <lineage>
        <taxon>Eukaryota</taxon>
        <taxon>Fungi</taxon>
        <taxon>Dikarya</taxon>
        <taxon>Ascomycota</taxon>
        <taxon>Pezizomycotina</taxon>
        <taxon>Leotiomycetes</taxon>
        <taxon>Helotiales</taxon>
        <taxon>Sclerotiniaceae</taxon>
        <taxon>Botrytis</taxon>
    </lineage>
</organism>